<dbReference type="InterPro" id="IPR022755">
    <property type="entry name" value="Znf_C2H2_jaz"/>
</dbReference>
<dbReference type="InterPro" id="IPR036236">
    <property type="entry name" value="Znf_C2H2_sf"/>
</dbReference>
<evidence type="ECO:0000313" key="9">
    <source>
        <dbReference type="EMBL" id="VTZ71264.1"/>
    </source>
</evidence>
<accession>A0A077TTT4</accession>
<feature type="coiled-coil region" evidence="5">
    <location>
        <begin position="166"/>
        <end position="236"/>
    </location>
</feature>
<evidence type="ECO:0000256" key="3">
    <source>
        <dbReference type="ARBA" id="ARBA00022833"/>
    </source>
</evidence>
<dbReference type="AlphaFoldDB" id="A0A077TTT4"/>
<evidence type="ECO:0000256" key="4">
    <source>
        <dbReference type="ARBA" id="ARBA00023242"/>
    </source>
</evidence>
<dbReference type="KEGG" id="pcb:PCHAS_1458800"/>
<evidence type="ECO:0000256" key="5">
    <source>
        <dbReference type="SAM" id="Coils"/>
    </source>
</evidence>
<reference evidence="9" key="2">
    <citation type="submission" date="2014-05" db="EMBL/GenBank/DDBJ databases">
        <authorList>
            <person name="Aslett M.A."/>
            <person name="De Silva N."/>
        </authorList>
    </citation>
    <scope>NUCLEOTIDE SEQUENCE</scope>
    <source>
        <strain evidence="9">AS</strain>
    </source>
</reference>
<dbReference type="FunFam" id="3.30.160.60:FF:000491">
    <property type="entry name" value="zinc finger matrin-type protein 2-like"/>
    <property type="match status" value="1"/>
</dbReference>
<dbReference type="OrthoDB" id="30343at2759"/>
<evidence type="ECO:0000256" key="2">
    <source>
        <dbReference type="ARBA" id="ARBA00022771"/>
    </source>
</evidence>
<dbReference type="InterPro" id="IPR040107">
    <property type="entry name" value="Snu23"/>
</dbReference>
<evidence type="ECO:0000259" key="7">
    <source>
        <dbReference type="SMART" id="SM00451"/>
    </source>
</evidence>
<gene>
    <name evidence="8" type="ORF">PCHAJ_000475300</name>
    <name evidence="9" type="ORF">PCHAS_1458800</name>
</gene>
<dbReference type="PANTHER" id="PTHR45986">
    <property type="entry name" value="ZINC FINGER MATRIN-TYPE PROTEIN 2"/>
    <property type="match status" value="1"/>
</dbReference>
<dbReference type="EMBL" id="LT608180">
    <property type="protein sequence ID" value="SCM26868.1"/>
    <property type="molecule type" value="Genomic_DNA"/>
</dbReference>
<dbReference type="Proteomes" id="UP000507163">
    <property type="component" value="Chromosome 14"/>
</dbReference>
<evidence type="ECO:0000313" key="11">
    <source>
        <dbReference type="Proteomes" id="UP000507163"/>
    </source>
</evidence>
<keyword evidence="2" id="KW-0863">Zinc-finger</keyword>
<dbReference type="GeneID" id="3493126"/>
<proteinExistence type="predicted"/>
<keyword evidence="3" id="KW-0862">Zinc</keyword>
<dbReference type="EMBL" id="LK022891">
    <property type="protein sequence ID" value="VTZ71264.1"/>
    <property type="molecule type" value="Genomic_DNA"/>
</dbReference>
<name>A0A077TTT4_PLACU</name>
<evidence type="ECO:0000256" key="6">
    <source>
        <dbReference type="SAM" id="MobiDB-lite"/>
    </source>
</evidence>
<dbReference type="SUPFAM" id="SSF57667">
    <property type="entry name" value="beta-beta-alpha zinc fingers"/>
    <property type="match status" value="1"/>
</dbReference>
<keyword evidence="5" id="KW-0175">Coiled coil</keyword>
<organism evidence="8 11">
    <name type="scientific">Plasmodium chabaudi chabaudi</name>
    <dbReference type="NCBI Taxonomy" id="31271"/>
    <lineage>
        <taxon>Eukaryota</taxon>
        <taxon>Sar</taxon>
        <taxon>Alveolata</taxon>
        <taxon>Apicomplexa</taxon>
        <taxon>Aconoidasida</taxon>
        <taxon>Haemosporida</taxon>
        <taxon>Plasmodiidae</taxon>
        <taxon>Plasmodium</taxon>
        <taxon>Plasmodium (Vinckeia)</taxon>
    </lineage>
</organism>
<dbReference type="Gene3D" id="3.30.160.60">
    <property type="entry name" value="Classic Zinc Finger"/>
    <property type="match status" value="1"/>
</dbReference>
<evidence type="ECO:0000256" key="1">
    <source>
        <dbReference type="ARBA" id="ARBA00022723"/>
    </source>
</evidence>
<evidence type="ECO:0000313" key="10">
    <source>
        <dbReference type="Proteomes" id="UP000071118"/>
    </source>
</evidence>
<protein>
    <submittedName>
        <fullName evidence="8">Zinc finger protein, putative</fullName>
    </submittedName>
</protein>
<keyword evidence="1" id="KW-0479">Metal-binding</keyword>
<sequence length="256" mass="30520">MNNKKRSNPYNNSDYNKRKDKFYENEGKGKSNVDNYGRKVWDKEYYQKLLDEKSLKEKDSNEQNQNEEDELILKLFPDLKKKNKIVPPDPSERKLLEERTENLSLEKNLGKVQIITQKTTKEEQGGYYCKICDCTLKDSQTYLDHINGKNHNRMLGYSMKVKNVTLDDVKKKLSLLKEKKNNKSQENIEKDLYEEAKKGIKELQELEEKKMHKRKEKKLLKKLEKQKKKQEQYNALDHNDDIDEDFKKFGLPTSFI</sequence>
<dbReference type="GO" id="GO:0003676">
    <property type="term" value="F:nucleic acid binding"/>
    <property type="evidence" value="ECO:0007669"/>
    <property type="project" value="InterPro"/>
</dbReference>
<feature type="compositionally biased region" description="Basic and acidic residues" evidence="6">
    <location>
        <begin position="15"/>
        <end position="35"/>
    </location>
</feature>
<keyword evidence="4" id="KW-0539">Nucleus</keyword>
<reference evidence="9 10" key="1">
    <citation type="journal article" date="2014" name="BMC Biol.">
        <title>A comprehensive evaluation of rodent malaria parasite genomes and gene expression.</title>
        <authorList>
            <person name="Otto T.D."/>
            <person name="Bohme U."/>
            <person name="Jackson A.P."/>
            <person name="Hunt M."/>
            <person name="Franke-Fayard B."/>
            <person name="Hoeijmakers W.A."/>
            <person name="Religa A.A."/>
            <person name="Robertson L."/>
            <person name="Sanders M."/>
            <person name="Ogun S.A."/>
            <person name="Cunningham D."/>
            <person name="Erhart A."/>
            <person name="Billker O."/>
            <person name="Khan S.M."/>
            <person name="Stunnenberg H.G."/>
            <person name="Langhorne J."/>
            <person name="Holder A.A."/>
            <person name="Waters A.P."/>
            <person name="Newbold C.I."/>
            <person name="Pain A."/>
            <person name="Berriman M."/>
            <person name="Janse C.J."/>
        </authorList>
    </citation>
    <scope>NUCLEOTIDE SEQUENCE [LARGE SCALE GENOMIC DNA]</scope>
    <source>
        <strain evidence="9 10">AS</strain>
    </source>
</reference>
<dbReference type="Pfam" id="PF12171">
    <property type="entry name" value="zf-C2H2_jaz"/>
    <property type="match status" value="1"/>
</dbReference>
<dbReference type="RefSeq" id="XP_740061.2">
    <property type="nucleotide sequence ID" value="XM_734968.2"/>
</dbReference>
<dbReference type="GO" id="GO:0000398">
    <property type="term" value="P:mRNA splicing, via spliceosome"/>
    <property type="evidence" value="ECO:0007669"/>
    <property type="project" value="InterPro"/>
</dbReference>
<feature type="domain" description="U1-type" evidence="7">
    <location>
        <begin position="124"/>
        <end position="158"/>
    </location>
</feature>
<dbReference type="Proteomes" id="UP000071118">
    <property type="component" value="Chromosome 14"/>
</dbReference>
<keyword evidence="10" id="KW-1185">Reference proteome</keyword>
<dbReference type="PANTHER" id="PTHR45986:SF1">
    <property type="entry name" value="ZINC FINGER MATRIN-TYPE PROTEIN 2"/>
    <property type="match status" value="1"/>
</dbReference>
<reference evidence="8 11" key="3">
    <citation type="submission" date="2016-08" db="EMBL/GenBank/DDBJ databases">
        <authorList>
            <consortium name="Pathogen Informatics"/>
        </authorList>
    </citation>
    <scope>NUCLEOTIDE SEQUENCE [LARGE SCALE GENOMIC DNA]</scope>
    <source>
        <strain evidence="8 11">AJ</strain>
        <strain evidence="9">AS</strain>
    </source>
</reference>
<dbReference type="GO" id="GO:0008270">
    <property type="term" value="F:zinc ion binding"/>
    <property type="evidence" value="ECO:0007669"/>
    <property type="project" value="UniProtKB-KW"/>
</dbReference>
<dbReference type="GO" id="GO:0005681">
    <property type="term" value="C:spliceosomal complex"/>
    <property type="evidence" value="ECO:0007669"/>
    <property type="project" value="InterPro"/>
</dbReference>
<dbReference type="InterPro" id="IPR003604">
    <property type="entry name" value="Matrin/U1-like-C_Znf_C2H2"/>
</dbReference>
<dbReference type="VEuPathDB" id="PlasmoDB:PCHAS_1458800"/>
<evidence type="ECO:0000313" key="8">
    <source>
        <dbReference type="EMBL" id="SCM26868.1"/>
    </source>
</evidence>
<dbReference type="SMART" id="SM00451">
    <property type="entry name" value="ZnF_U1"/>
    <property type="match status" value="1"/>
</dbReference>
<dbReference type="GO" id="GO:0046540">
    <property type="term" value="C:U4/U6 x U5 tri-snRNP complex"/>
    <property type="evidence" value="ECO:0007669"/>
    <property type="project" value="TreeGrafter"/>
</dbReference>
<feature type="region of interest" description="Disordered" evidence="6">
    <location>
        <begin position="1"/>
        <end position="35"/>
    </location>
</feature>